<dbReference type="Proteomes" id="UP000535511">
    <property type="component" value="Unassembled WGS sequence"/>
</dbReference>
<evidence type="ECO:0000256" key="2">
    <source>
        <dbReference type="ARBA" id="ARBA00023015"/>
    </source>
</evidence>
<protein>
    <submittedName>
        <fullName evidence="7">DNA-binding transcriptional LysR family regulator</fullName>
    </submittedName>
</protein>
<dbReference type="InterPro" id="IPR036390">
    <property type="entry name" value="WH_DNA-bd_sf"/>
</dbReference>
<accession>A0A7Y9JAE0</accession>
<dbReference type="GO" id="GO:0032993">
    <property type="term" value="C:protein-DNA complex"/>
    <property type="evidence" value="ECO:0007669"/>
    <property type="project" value="TreeGrafter"/>
</dbReference>
<name>A0A7Y9JAE0_9ACTN</name>
<feature type="compositionally biased region" description="Polar residues" evidence="5">
    <location>
        <begin position="310"/>
        <end position="322"/>
    </location>
</feature>
<dbReference type="InterPro" id="IPR036388">
    <property type="entry name" value="WH-like_DNA-bd_sf"/>
</dbReference>
<proteinExistence type="inferred from homology"/>
<dbReference type="SUPFAM" id="SSF46785">
    <property type="entry name" value="Winged helix' DNA-binding domain"/>
    <property type="match status" value="1"/>
</dbReference>
<keyword evidence="3 7" id="KW-0238">DNA-binding</keyword>
<keyword evidence="2" id="KW-0805">Transcription regulation</keyword>
<dbReference type="SUPFAM" id="SSF53850">
    <property type="entry name" value="Periplasmic binding protein-like II"/>
    <property type="match status" value="1"/>
</dbReference>
<dbReference type="Gene3D" id="1.10.10.10">
    <property type="entry name" value="Winged helix-like DNA-binding domain superfamily/Winged helix DNA-binding domain"/>
    <property type="match status" value="1"/>
</dbReference>
<dbReference type="Gene3D" id="3.40.190.10">
    <property type="entry name" value="Periplasmic binding protein-like II"/>
    <property type="match status" value="2"/>
</dbReference>
<dbReference type="InterPro" id="IPR005119">
    <property type="entry name" value="LysR_subst-bd"/>
</dbReference>
<dbReference type="GO" id="GO:0003700">
    <property type="term" value="F:DNA-binding transcription factor activity"/>
    <property type="evidence" value="ECO:0007669"/>
    <property type="project" value="InterPro"/>
</dbReference>
<dbReference type="PANTHER" id="PTHR30346:SF29">
    <property type="entry name" value="LYSR SUBSTRATE-BINDING"/>
    <property type="match status" value="1"/>
</dbReference>
<organism evidence="7 8">
    <name type="scientific">Nocardioides panaciterrulae</name>
    <dbReference type="NCBI Taxonomy" id="661492"/>
    <lineage>
        <taxon>Bacteria</taxon>
        <taxon>Bacillati</taxon>
        <taxon>Actinomycetota</taxon>
        <taxon>Actinomycetes</taxon>
        <taxon>Propionibacteriales</taxon>
        <taxon>Nocardioidaceae</taxon>
        <taxon>Nocardioides</taxon>
    </lineage>
</organism>
<comment type="caution">
    <text evidence="7">The sequence shown here is derived from an EMBL/GenBank/DDBJ whole genome shotgun (WGS) entry which is preliminary data.</text>
</comment>
<evidence type="ECO:0000313" key="8">
    <source>
        <dbReference type="Proteomes" id="UP000535511"/>
    </source>
</evidence>
<dbReference type="Pfam" id="PF03466">
    <property type="entry name" value="LysR_substrate"/>
    <property type="match status" value="1"/>
</dbReference>
<keyword evidence="8" id="KW-1185">Reference proteome</keyword>
<evidence type="ECO:0000256" key="4">
    <source>
        <dbReference type="ARBA" id="ARBA00023163"/>
    </source>
</evidence>
<keyword evidence="4" id="KW-0804">Transcription</keyword>
<dbReference type="RefSeq" id="WP_179662155.1">
    <property type="nucleotide sequence ID" value="NZ_JACCBG010000001.1"/>
</dbReference>
<evidence type="ECO:0000256" key="5">
    <source>
        <dbReference type="SAM" id="MobiDB-lite"/>
    </source>
</evidence>
<dbReference type="GO" id="GO:0003677">
    <property type="term" value="F:DNA binding"/>
    <property type="evidence" value="ECO:0007669"/>
    <property type="project" value="UniProtKB-KW"/>
</dbReference>
<sequence length="322" mass="34798">MDLRRLQMLLELSRLGSMHEVAAELGTSTSNVSQAIAALARDAGTALVEPDGRRVRLTPAGRRLAEHAVSILAAVEAARLDLDPTAEPIGVVRVAGFATAIRRSLVPALDDLARTHPGVEVRLREHEPPEALELLDRDDVDLALAYDYDLAPASWRSDHDVSALWAVEWGLGVPTPERRAPFAAYAGRDWIVNSRHTADEEVLRTLASMAGFTPRVVHRVDALDLVEDLIAAGRGVALLPRGRTSRRGVTVRPLTEPRVRLRAYAVTRRGRDRWAPLRAVLERLAGPAGGGSEPPPAGAHRKGIARQAAPKTTSPIRNAGTV</sequence>
<dbReference type="AlphaFoldDB" id="A0A7Y9JAE0"/>
<evidence type="ECO:0000313" key="7">
    <source>
        <dbReference type="EMBL" id="NYD40239.1"/>
    </source>
</evidence>
<reference evidence="7 8" key="1">
    <citation type="submission" date="2020-07" db="EMBL/GenBank/DDBJ databases">
        <title>Sequencing the genomes of 1000 actinobacteria strains.</title>
        <authorList>
            <person name="Klenk H.-P."/>
        </authorList>
    </citation>
    <scope>NUCLEOTIDE SEQUENCE [LARGE SCALE GENOMIC DNA]</scope>
    <source>
        <strain evidence="7 8">DSM 21350</strain>
    </source>
</reference>
<evidence type="ECO:0000256" key="3">
    <source>
        <dbReference type="ARBA" id="ARBA00023125"/>
    </source>
</evidence>
<dbReference type="EMBL" id="JACCBG010000001">
    <property type="protein sequence ID" value="NYD40239.1"/>
    <property type="molecule type" value="Genomic_DNA"/>
</dbReference>
<feature type="region of interest" description="Disordered" evidence="5">
    <location>
        <begin position="285"/>
        <end position="322"/>
    </location>
</feature>
<gene>
    <name evidence="7" type="ORF">BJZ21_000322</name>
</gene>
<evidence type="ECO:0000256" key="1">
    <source>
        <dbReference type="ARBA" id="ARBA00009437"/>
    </source>
</evidence>
<dbReference type="PANTHER" id="PTHR30346">
    <property type="entry name" value="TRANSCRIPTIONAL DUAL REGULATOR HCAR-RELATED"/>
    <property type="match status" value="1"/>
</dbReference>
<dbReference type="InterPro" id="IPR000847">
    <property type="entry name" value="LysR_HTH_N"/>
</dbReference>
<dbReference type="Pfam" id="PF00126">
    <property type="entry name" value="HTH_1"/>
    <property type="match status" value="1"/>
</dbReference>
<comment type="similarity">
    <text evidence="1">Belongs to the LysR transcriptional regulatory family.</text>
</comment>
<feature type="domain" description="HTH lysR-type" evidence="6">
    <location>
        <begin position="1"/>
        <end position="58"/>
    </location>
</feature>
<evidence type="ECO:0000259" key="6">
    <source>
        <dbReference type="PROSITE" id="PS50931"/>
    </source>
</evidence>
<dbReference type="PROSITE" id="PS50931">
    <property type="entry name" value="HTH_LYSR"/>
    <property type="match status" value="1"/>
</dbReference>